<sequence length="64" mass="7221">MKQQEQMPLAYSGKYIDYKSKTYFLAPEKSQGGCMGCDLLGGGICTKQLTDYCRQGYILKKVEL</sequence>
<evidence type="ECO:0000313" key="1">
    <source>
        <dbReference type="EMBL" id="DAE28503.1"/>
    </source>
</evidence>
<organism evidence="1">
    <name type="scientific">virus sp. ct9pU4</name>
    <dbReference type="NCBI Taxonomy" id="2828248"/>
    <lineage>
        <taxon>Viruses</taxon>
    </lineage>
</organism>
<protein>
    <submittedName>
        <fullName evidence="1">Uncharacterized protein</fullName>
    </submittedName>
</protein>
<reference evidence="1" key="1">
    <citation type="journal article" date="2021" name="Proc. Natl. Acad. Sci. U.S.A.">
        <title>A Catalog of Tens of Thousands of Viruses from Human Metagenomes Reveals Hidden Associations with Chronic Diseases.</title>
        <authorList>
            <person name="Tisza M.J."/>
            <person name="Buck C.B."/>
        </authorList>
    </citation>
    <scope>NUCLEOTIDE SEQUENCE</scope>
    <source>
        <strain evidence="1">Ct9pU4</strain>
    </source>
</reference>
<proteinExistence type="predicted"/>
<name>A0A8S5RAX4_9VIRU</name>
<accession>A0A8S5RAX4</accession>
<dbReference type="EMBL" id="BK059087">
    <property type="protein sequence ID" value="DAE28503.1"/>
    <property type="molecule type" value="Genomic_DNA"/>
</dbReference>